<dbReference type="HOGENOM" id="CLU_130802_1_0_5"/>
<evidence type="ECO:0008006" key="4">
    <source>
        <dbReference type="Google" id="ProtNLM"/>
    </source>
</evidence>
<keyword evidence="3" id="KW-1185">Reference proteome</keyword>
<reference evidence="2 3" key="1">
    <citation type="submission" date="2013-11" db="EMBL/GenBank/DDBJ databases">
        <title>Complete genome sequence of Rhizobium gallicum bv. gallicum R602.</title>
        <authorList>
            <person name="Bustos P."/>
            <person name="Santamaria R.I."/>
            <person name="Lozano L."/>
            <person name="Acosta J.L."/>
            <person name="Ormeno-Orrillo E."/>
            <person name="Rogel M.A."/>
            <person name="Romero D."/>
            <person name="Cevallos M.A."/>
            <person name="Martinez-Romero E."/>
            <person name="Gonzalez V."/>
        </authorList>
    </citation>
    <scope>NUCLEOTIDE SEQUENCE [LARGE SCALE GENOMIC DNA]</scope>
    <source>
        <strain evidence="2 3">R602</strain>
    </source>
</reference>
<gene>
    <name evidence="2" type="ORF">RGR602_CH01749</name>
</gene>
<organism evidence="2 3">
    <name type="scientific">Rhizobium gallicum bv. gallicum R602sp</name>
    <dbReference type="NCBI Taxonomy" id="1041138"/>
    <lineage>
        <taxon>Bacteria</taxon>
        <taxon>Pseudomonadati</taxon>
        <taxon>Pseudomonadota</taxon>
        <taxon>Alphaproteobacteria</taxon>
        <taxon>Hyphomicrobiales</taxon>
        <taxon>Rhizobiaceae</taxon>
        <taxon>Rhizobium/Agrobacterium group</taxon>
        <taxon>Rhizobium</taxon>
    </lineage>
</organism>
<accession>A0A0B4X3I5</accession>
<sequence length="138" mass="14189">MTTNGILGIALATRMALAAAAAAMTLAGCAYTPEQKAAAAARRAPPTAVVMTPTKGEEPAQSSLAHYPDGYPSFGAPLTAANAQMSNEEAASLGQKLSGLRVQRKAGTISEAEYQRRVAEYRKLAAEHGTEALSAIGN</sequence>
<keyword evidence="1" id="KW-0732">Signal</keyword>
<name>A0A0B4X3I5_9HYPH</name>
<evidence type="ECO:0000313" key="2">
    <source>
        <dbReference type="EMBL" id="AJD41087.1"/>
    </source>
</evidence>
<protein>
    <recommendedName>
        <fullName evidence="4">SHOCT domain-containing protein</fullName>
    </recommendedName>
</protein>
<feature type="signal peptide" evidence="1">
    <location>
        <begin position="1"/>
        <end position="18"/>
    </location>
</feature>
<dbReference type="Proteomes" id="UP000031368">
    <property type="component" value="Chromosome"/>
</dbReference>
<feature type="chain" id="PRO_5002111550" description="SHOCT domain-containing protein" evidence="1">
    <location>
        <begin position="19"/>
        <end position="138"/>
    </location>
</feature>
<dbReference type="KEGG" id="rga:RGR602_CH01749"/>
<proteinExistence type="predicted"/>
<evidence type="ECO:0000256" key="1">
    <source>
        <dbReference type="SAM" id="SignalP"/>
    </source>
</evidence>
<dbReference type="RefSeq" id="WP_039844756.1">
    <property type="nucleotide sequence ID" value="NZ_CP006877.1"/>
</dbReference>
<evidence type="ECO:0000313" key="3">
    <source>
        <dbReference type="Proteomes" id="UP000031368"/>
    </source>
</evidence>
<dbReference type="AlphaFoldDB" id="A0A0B4X3I5"/>
<dbReference type="EMBL" id="CP006877">
    <property type="protein sequence ID" value="AJD41087.1"/>
    <property type="molecule type" value="Genomic_DNA"/>
</dbReference>